<proteinExistence type="predicted"/>
<name>A0A6A6SII6_9PLEO</name>
<organism evidence="2 3">
    <name type="scientific">Massarina eburnea CBS 473.64</name>
    <dbReference type="NCBI Taxonomy" id="1395130"/>
    <lineage>
        <taxon>Eukaryota</taxon>
        <taxon>Fungi</taxon>
        <taxon>Dikarya</taxon>
        <taxon>Ascomycota</taxon>
        <taxon>Pezizomycotina</taxon>
        <taxon>Dothideomycetes</taxon>
        <taxon>Pleosporomycetidae</taxon>
        <taxon>Pleosporales</taxon>
        <taxon>Massarineae</taxon>
        <taxon>Massarinaceae</taxon>
        <taxon>Massarina</taxon>
    </lineage>
</organism>
<gene>
    <name evidence="2" type="ORF">P280DRAFT_475606</name>
</gene>
<protein>
    <submittedName>
        <fullName evidence="2">Uncharacterized protein</fullName>
    </submittedName>
</protein>
<sequence>MSNDAENSEQTRALKALYVIKTCFEEHDQDMEEALQEITQHCKKEFASSLHRGGHCIAYHVAVSTANHVPKNKSRHTQPNRKEIMKELQSRRESYLKQRTEFQSNPSYSRESVRILANRAQRKDIRKEIEKVRKNLDHLDRVHGRFVLVQADCGDHYCGSAVTIIDLGQERIYNQAAGDSKARNTAANSGPVNDAAILETQMPMRGI</sequence>
<dbReference type="Proteomes" id="UP000799753">
    <property type="component" value="Unassembled WGS sequence"/>
</dbReference>
<evidence type="ECO:0000256" key="1">
    <source>
        <dbReference type="SAM" id="Coils"/>
    </source>
</evidence>
<evidence type="ECO:0000313" key="2">
    <source>
        <dbReference type="EMBL" id="KAF2646771.1"/>
    </source>
</evidence>
<dbReference type="AlphaFoldDB" id="A0A6A6SII6"/>
<reference evidence="2" key="1">
    <citation type="journal article" date="2020" name="Stud. Mycol.">
        <title>101 Dothideomycetes genomes: a test case for predicting lifestyles and emergence of pathogens.</title>
        <authorList>
            <person name="Haridas S."/>
            <person name="Albert R."/>
            <person name="Binder M."/>
            <person name="Bloem J."/>
            <person name="Labutti K."/>
            <person name="Salamov A."/>
            <person name="Andreopoulos B."/>
            <person name="Baker S."/>
            <person name="Barry K."/>
            <person name="Bills G."/>
            <person name="Bluhm B."/>
            <person name="Cannon C."/>
            <person name="Castanera R."/>
            <person name="Culley D."/>
            <person name="Daum C."/>
            <person name="Ezra D."/>
            <person name="Gonzalez J."/>
            <person name="Henrissat B."/>
            <person name="Kuo A."/>
            <person name="Liang C."/>
            <person name="Lipzen A."/>
            <person name="Lutzoni F."/>
            <person name="Magnuson J."/>
            <person name="Mondo S."/>
            <person name="Nolan M."/>
            <person name="Ohm R."/>
            <person name="Pangilinan J."/>
            <person name="Park H.-J."/>
            <person name="Ramirez L."/>
            <person name="Alfaro M."/>
            <person name="Sun H."/>
            <person name="Tritt A."/>
            <person name="Yoshinaga Y."/>
            <person name="Zwiers L.-H."/>
            <person name="Turgeon B."/>
            <person name="Goodwin S."/>
            <person name="Spatafora J."/>
            <person name="Crous P."/>
            <person name="Grigoriev I."/>
        </authorList>
    </citation>
    <scope>NUCLEOTIDE SEQUENCE</scope>
    <source>
        <strain evidence="2">CBS 473.64</strain>
    </source>
</reference>
<accession>A0A6A6SII6</accession>
<keyword evidence="1" id="KW-0175">Coiled coil</keyword>
<dbReference type="EMBL" id="MU006776">
    <property type="protein sequence ID" value="KAF2646771.1"/>
    <property type="molecule type" value="Genomic_DNA"/>
</dbReference>
<keyword evidence="3" id="KW-1185">Reference proteome</keyword>
<feature type="coiled-coil region" evidence="1">
    <location>
        <begin position="85"/>
        <end position="142"/>
    </location>
</feature>
<evidence type="ECO:0000313" key="3">
    <source>
        <dbReference type="Proteomes" id="UP000799753"/>
    </source>
</evidence>